<dbReference type="PANTHER" id="PTHR30535">
    <property type="entry name" value="VITAMIN B12-BINDING PROTEIN"/>
    <property type="match status" value="1"/>
</dbReference>
<accession>A0A7C6A964</accession>
<keyword evidence="2" id="KW-1133">Transmembrane helix</keyword>
<protein>
    <submittedName>
        <fullName evidence="4">Cobalamin-binding protein</fullName>
    </submittedName>
</protein>
<dbReference type="CDD" id="cd01144">
    <property type="entry name" value="BtuF"/>
    <property type="match status" value="1"/>
</dbReference>
<dbReference type="EMBL" id="DTLI01000118">
    <property type="protein sequence ID" value="HHS52107.1"/>
    <property type="molecule type" value="Genomic_DNA"/>
</dbReference>
<dbReference type="InterPro" id="IPR002491">
    <property type="entry name" value="ABC_transptr_periplasmic_BD"/>
</dbReference>
<evidence type="ECO:0000313" key="4">
    <source>
        <dbReference type="EMBL" id="HHS52107.1"/>
    </source>
</evidence>
<dbReference type="Pfam" id="PF01497">
    <property type="entry name" value="Peripla_BP_2"/>
    <property type="match status" value="1"/>
</dbReference>
<dbReference type="PROSITE" id="PS50983">
    <property type="entry name" value="FE_B12_PBP"/>
    <property type="match status" value="1"/>
</dbReference>
<dbReference type="SUPFAM" id="SSF53807">
    <property type="entry name" value="Helical backbone' metal receptor"/>
    <property type="match status" value="1"/>
</dbReference>
<evidence type="ECO:0000259" key="3">
    <source>
        <dbReference type="PROSITE" id="PS50983"/>
    </source>
</evidence>
<feature type="transmembrane region" description="Helical" evidence="2">
    <location>
        <begin position="13"/>
        <end position="32"/>
    </location>
</feature>
<gene>
    <name evidence="4" type="ORF">ENW73_04485</name>
</gene>
<keyword evidence="2" id="KW-0472">Membrane</keyword>
<comment type="caution">
    <text evidence="4">The sequence shown here is derived from an EMBL/GenBank/DDBJ whole genome shotgun (WGS) entry which is preliminary data.</text>
</comment>
<feature type="domain" description="Fe/B12 periplasmic-binding" evidence="3">
    <location>
        <begin position="42"/>
        <end position="285"/>
    </location>
</feature>
<keyword evidence="1" id="KW-0732">Signal</keyword>
<sequence length="285" mass="31784">MKFPTNPAQSLKLLFYSLLVSILLLYLSFLNCEPKIAKVKKRAVSLVPSITEIIFALGKDDCLVGNTIYCDYPEEAKKIYKVGDFSNPNLEKIVGLKPDIVFATMPEQKIIIERLKELKIPVFVSQPVSIDSMLKEIKAIGKILGVPQKGESLTMALATELDQIKPKNLAIPVYLEIAQTPLITVGGGSFINDVLNRAGGRNIFGFLTQEYPVIDAEAVIKLNPKVIFILHPLAKKEEVKKRIGWQKITAVKENRIYDDVNPDLIFRPGPRIVQGIKALMARISE</sequence>
<dbReference type="Gene3D" id="3.40.50.1980">
    <property type="entry name" value="Nitrogenase molybdenum iron protein domain"/>
    <property type="match status" value="2"/>
</dbReference>
<name>A0A7C6A964_UNCW3</name>
<dbReference type="NCBIfam" id="NF038402">
    <property type="entry name" value="TroA_like"/>
    <property type="match status" value="1"/>
</dbReference>
<evidence type="ECO:0000256" key="2">
    <source>
        <dbReference type="SAM" id="Phobius"/>
    </source>
</evidence>
<dbReference type="PANTHER" id="PTHR30535:SF34">
    <property type="entry name" value="MOLYBDATE-BINDING PROTEIN MOLA"/>
    <property type="match status" value="1"/>
</dbReference>
<dbReference type="InterPro" id="IPR054828">
    <property type="entry name" value="Vit_B12_bind_prot"/>
</dbReference>
<dbReference type="AlphaFoldDB" id="A0A7C6A964"/>
<dbReference type="InterPro" id="IPR050902">
    <property type="entry name" value="ABC_Transporter_SBP"/>
</dbReference>
<keyword evidence="2" id="KW-0812">Transmembrane</keyword>
<proteinExistence type="predicted"/>
<reference evidence="4" key="1">
    <citation type="journal article" date="2020" name="mSystems">
        <title>Genome- and Community-Level Interaction Insights into Carbon Utilization and Element Cycling Functions of Hydrothermarchaeota in Hydrothermal Sediment.</title>
        <authorList>
            <person name="Zhou Z."/>
            <person name="Liu Y."/>
            <person name="Xu W."/>
            <person name="Pan J."/>
            <person name="Luo Z.H."/>
            <person name="Li M."/>
        </authorList>
    </citation>
    <scope>NUCLEOTIDE SEQUENCE [LARGE SCALE GENOMIC DNA]</scope>
    <source>
        <strain evidence="4">SpSt-876</strain>
    </source>
</reference>
<organism evidence="4">
    <name type="scientific">candidate division WOR-3 bacterium</name>
    <dbReference type="NCBI Taxonomy" id="2052148"/>
    <lineage>
        <taxon>Bacteria</taxon>
        <taxon>Bacteria division WOR-3</taxon>
    </lineage>
</organism>
<evidence type="ECO:0000256" key="1">
    <source>
        <dbReference type="ARBA" id="ARBA00022729"/>
    </source>
</evidence>